<dbReference type="OrthoDB" id="1272564at2"/>
<accession>A0A069D541</accession>
<sequence>MKSYSTEKCITCGRETVSVVKTDDGYICYNCYAEKRNPSKKKRVVKHVEADMQTEFFDKVFKIFPTLPRKLLFAVPNGGSRNKIEAANMKRQGVTSGVADVILLIPKKGYCSLCLEFKTSIGRQSDEQKEFQRQAEACRSKYVIVRSAMEAIEMIKEYLE</sequence>
<evidence type="ECO:0000313" key="2">
    <source>
        <dbReference type="Proteomes" id="UP000027601"/>
    </source>
</evidence>
<dbReference type="STRING" id="1121097.GCA_000428125_02338"/>
<gene>
    <name evidence="1" type="ORF">JCM15093_2706</name>
</gene>
<keyword evidence="2" id="KW-1185">Reference proteome</keyword>
<dbReference type="InterPro" id="IPR011856">
    <property type="entry name" value="tRNA_endonuc-like_dom_sf"/>
</dbReference>
<protein>
    <submittedName>
        <fullName evidence="1">Uncharacterized protein</fullName>
    </submittedName>
</protein>
<evidence type="ECO:0000313" key="1">
    <source>
        <dbReference type="EMBL" id="GAK37455.1"/>
    </source>
</evidence>
<dbReference type="eggNOG" id="ENOG5033CID">
    <property type="taxonomic scope" value="Bacteria"/>
</dbReference>
<dbReference type="Proteomes" id="UP000027601">
    <property type="component" value="Unassembled WGS sequence"/>
</dbReference>
<name>A0A069D541_9BACE</name>
<dbReference type="GO" id="GO:0003676">
    <property type="term" value="F:nucleic acid binding"/>
    <property type="evidence" value="ECO:0007669"/>
    <property type="project" value="InterPro"/>
</dbReference>
<organism evidence="1 2">
    <name type="scientific">Bacteroides graminisolvens DSM 19988 = JCM 15093</name>
    <dbReference type="NCBI Taxonomy" id="1121097"/>
    <lineage>
        <taxon>Bacteria</taxon>
        <taxon>Pseudomonadati</taxon>
        <taxon>Bacteroidota</taxon>
        <taxon>Bacteroidia</taxon>
        <taxon>Bacteroidales</taxon>
        <taxon>Bacteroidaceae</taxon>
        <taxon>Bacteroides</taxon>
    </lineage>
</organism>
<comment type="caution">
    <text evidence="1">The sequence shown here is derived from an EMBL/GenBank/DDBJ whole genome shotgun (WGS) entry which is preliminary data.</text>
</comment>
<dbReference type="Gene3D" id="3.40.1350.10">
    <property type="match status" value="1"/>
</dbReference>
<dbReference type="RefSeq" id="WP_027318072.1">
    <property type="nucleotide sequence ID" value="NZ_ATZI01000010.1"/>
</dbReference>
<reference evidence="1 2" key="1">
    <citation type="journal article" date="2015" name="Microbes Environ.">
        <title>Distribution and evolution of nitrogen fixation genes in the phylum bacteroidetes.</title>
        <authorList>
            <person name="Inoue J."/>
            <person name="Oshima K."/>
            <person name="Suda W."/>
            <person name="Sakamoto M."/>
            <person name="Iino T."/>
            <person name="Noda S."/>
            <person name="Hongoh Y."/>
            <person name="Hattori M."/>
            <person name="Ohkuma M."/>
        </authorList>
    </citation>
    <scope>NUCLEOTIDE SEQUENCE [LARGE SCALE GENOMIC DNA]</scope>
    <source>
        <strain evidence="1 2">JCM 15093</strain>
    </source>
</reference>
<proteinExistence type="predicted"/>
<dbReference type="AlphaFoldDB" id="A0A069D541"/>
<dbReference type="EMBL" id="BAJS01000021">
    <property type="protein sequence ID" value="GAK37455.1"/>
    <property type="molecule type" value="Genomic_DNA"/>
</dbReference>